<feature type="compositionally biased region" description="Basic and acidic residues" evidence="1">
    <location>
        <begin position="1"/>
        <end position="17"/>
    </location>
</feature>
<dbReference type="AlphaFoldDB" id="A0A3M0JM07"/>
<protein>
    <submittedName>
        <fullName evidence="2">Uncharacterized protein</fullName>
    </submittedName>
</protein>
<evidence type="ECO:0000256" key="1">
    <source>
        <dbReference type="SAM" id="MobiDB-lite"/>
    </source>
</evidence>
<accession>A0A3M0JM07</accession>
<evidence type="ECO:0000313" key="3">
    <source>
        <dbReference type="Proteomes" id="UP000269221"/>
    </source>
</evidence>
<evidence type="ECO:0000313" key="2">
    <source>
        <dbReference type="EMBL" id="RMC01899.1"/>
    </source>
</evidence>
<keyword evidence="3" id="KW-1185">Reference proteome</keyword>
<name>A0A3M0JM07_HIRRU</name>
<reference evidence="2 3" key="1">
    <citation type="submission" date="2018-07" db="EMBL/GenBank/DDBJ databases">
        <title>A high quality draft genome assembly of the barn swallow (H. rustica rustica).</title>
        <authorList>
            <person name="Formenti G."/>
            <person name="Chiara M."/>
            <person name="Poveda L."/>
            <person name="Francoijs K.-J."/>
            <person name="Bonisoli-Alquati A."/>
            <person name="Canova L."/>
            <person name="Gianfranceschi L."/>
            <person name="Horner D.S."/>
            <person name="Saino N."/>
        </authorList>
    </citation>
    <scope>NUCLEOTIDE SEQUENCE [LARGE SCALE GENOMIC DNA]</scope>
    <source>
        <strain evidence="2">Chelidonia</strain>
        <tissue evidence="2">Blood</tissue>
    </source>
</reference>
<dbReference type="Proteomes" id="UP000269221">
    <property type="component" value="Unassembled WGS sequence"/>
</dbReference>
<organism evidence="2 3">
    <name type="scientific">Hirundo rustica rustica</name>
    <dbReference type="NCBI Taxonomy" id="333673"/>
    <lineage>
        <taxon>Eukaryota</taxon>
        <taxon>Metazoa</taxon>
        <taxon>Chordata</taxon>
        <taxon>Craniata</taxon>
        <taxon>Vertebrata</taxon>
        <taxon>Euteleostomi</taxon>
        <taxon>Archelosauria</taxon>
        <taxon>Archosauria</taxon>
        <taxon>Dinosauria</taxon>
        <taxon>Saurischia</taxon>
        <taxon>Theropoda</taxon>
        <taxon>Coelurosauria</taxon>
        <taxon>Aves</taxon>
        <taxon>Neognathae</taxon>
        <taxon>Neoaves</taxon>
        <taxon>Telluraves</taxon>
        <taxon>Australaves</taxon>
        <taxon>Passeriformes</taxon>
        <taxon>Sylvioidea</taxon>
        <taxon>Hirundinidae</taxon>
        <taxon>Hirundo</taxon>
    </lineage>
</organism>
<feature type="region of interest" description="Disordered" evidence="1">
    <location>
        <begin position="1"/>
        <end position="52"/>
    </location>
</feature>
<comment type="caution">
    <text evidence="2">The sequence shown here is derived from an EMBL/GenBank/DDBJ whole genome shotgun (WGS) entry which is preliminary data.</text>
</comment>
<dbReference type="EMBL" id="QRBI01000134">
    <property type="protein sequence ID" value="RMC01899.1"/>
    <property type="molecule type" value="Genomic_DNA"/>
</dbReference>
<gene>
    <name evidence="2" type="ORF">DUI87_21060</name>
</gene>
<sequence>MDRDKDRDNDRDKDRDSQSPPGEALGRSCANNGPEMMDFTLGNSPREPGQPMPHRLAVLALSDPGNSSGKGGKGYPWFGPRSIVISRTFVSRRRSRTMECNQEIRFSCYP</sequence>
<proteinExistence type="predicted"/>